<proteinExistence type="inferred from homology"/>
<organism evidence="5 6">
    <name type="scientific">Mastigocoleus testarum BC008</name>
    <dbReference type="NCBI Taxonomy" id="371196"/>
    <lineage>
        <taxon>Bacteria</taxon>
        <taxon>Bacillati</taxon>
        <taxon>Cyanobacteriota</taxon>
        <taxon>Cyanophyceae</taxon>
        <taxon>Nostocales</taxon>
        <taxon>Hapalosiphonaceae</taxon>
        <taxon>Mastigocoleus</taxon>
    </lineage>
</organism>
<dbReference type="GO" id="GO:0008080">
    <property type="term" value="F:N-acetyltransferase activity"/>
    <property type="evidence" value="ECO:0007669"/>
    <property type="project" value="TreeGrafter"/>
</dbReference>
<dbReference type="PANTHER" id="PTHR10545:SF29">
    <property type="entry name" value="GH14572P-RELATED"/>
    <property type="match status" value="1"/>
</dbReference>
<dbReference type="InterPro" id="IPR016181">
    <property type="entry name" value="Acyl_CoA_acyltransferase"/>
</dbReference>
<protein>
    <submittedName>
        <fullName evidence="5">GCN5 family acetyltransferase</fullName>
    </submittedName>
</protein>
<dbReference type="Pfam" id="PF00583">
    <property type="entry name" value="Acetyltransf_1"/>
    <property type="match status" value="1"/>
</dbReference>
<dbReference type="CDD" id="cd04301">
    <property type="entry name" value="NAT_SF"/>
    <property type="match status" value="1"/>
</dbReference>
<dbReference type="RefSeq" id="WP_027840151.1">
    <property type="nucleotide sequence ID" value="NZ_LMTZ01000089.1"/>
</dbReference>
<dbReference type="PANTHER" id="PTHR10545">
    <property type="entry name" value="DIAMINE N-ACETYLTRANSFERASE"/>
    <property type="match status" value="1"/>
</dbReference>
<dbReference type="InterPro" id="IPR000182">
    <property type="entry name" value="GNAT_dom"/>
</dbReference>
<name>A0A0V7ZRF7_9CYAN</name>
<dbReference type="Gene3D" id="3.40.630.30">
    <property type="match status" value="1"/>
</dbReference>
<comment type="caution">
    <text evidence="5">The sequence shown here is derived from an EMBL/GenBank/DDBJ whole genome shotgun (WGS) entry which is preliminary data.</text>
</comment>
<evidence type="ECO:0000313" key="5">
    <source>
        <dbReference type="EMBL" id="KST67232.1"/>
    </source>
</evidence>
<evidence type="ECO:0000256" key="2">
    <source>
        <dbReference type="ARBA" id="ARBA00022679"/>
    </source>
</evidence>
<sequence length="162" mass="18415">MIQKNIAIRDAENRDISSIMELICLKAEFDGCAESVQTTPEKLKDDLFGQKPLAFVLVAEIDRNLVGFATYHFTYSTFLAKPCIWLDDLYIKTEYRSKGIGEGLIQNLCKIAQLKGCGRIDWTVAAQNERGIKFYQRIGAKIIQKARLCRLDIEAISQNSYQ</sequence>
<keyword evidence="3" id="KW-0012">Acyltransferase</keyword>
<dbReference type="Proteomes" id="UP000053372">
    <property type="component" value="Unassembled WGS sequence"/>
</dbReference>
<comment type="similarity">
    <text evidence="1">Belongs to the acetyltransferase family.</text>
</comment>
<feature type="domain" description="N-acetyltransferase" evidence="4">
    <location>
        <begin position="6"/>
        <end position="162"/>
    </location>
</feature>
<dbReference type="AlphaFoldDB" id="A0A0V7ZRF7"/>
<gene>
    <name evidence="5" type="ORF">BC008_28990</name>
</gene>
<evidence type="ECO:0000313" key="6">
    <source>
        <dbReference type="Proteomes" id="UP000053372"/>
    </source>
</evidence>
<dbReference type="EMBL" id="LMTZ01000089">
    <property type="protein sequence ID" value="KST67232.1"/>
    <property type="molecule type" value="Genomic_DNA"/>
</dbReference>
<dbReference type="SUPFAM" id="SSF55729">
    <property type="entry name" value="Acyl-CoA N-acyltransferases (Nat)"/>
    <property type="match status" value="1"/>
</dbReference>
<dbReference type="PROSITE" id="PS51186">
    <property type="entry name" value="GNAT"/>
    <property type="match status" value="1"/>
</dbReference>
<keyword evidence="6" id="KW-1185">Reference proteome</keyword>
<dbReference type="InterPro" id="IPR051016">
    <property type="entry name" value="Diverse_Substrate_AcTransf"/>
</dbReference>
<reference evidence="5 6" key="1">
    <citation type="journal article" date="2015" name="Genome Announc.">
        <title>Draft Genome of the Euendolithic (true boring) Cyanobacterium Mastigocoleus testarum strain BC008.</title>
        <authorList>
            <person name="Guida B.S."/>
            <person name="Garcia-Pichel F."/>
        </authorList>
    </citation>
    <scope>NUCLEOTIDE SEQUENCE [LARGE SCALE GENOMIC DNA]</scope>
    <source>
        <strain evidence="5 6">BC008</strain>
    </source>
</reference>
<accession>A0A0V7ZRF7</accession>
<dbReference type="OrthoDB" id="9792929at2"/>
<evidence type="ECO:0000256" key="1">
    <source>
        <dbReference type="ARBA" id="ARBA00008694"/>
    </source>
</evidence>
<evidence type="ECO:0000256" key="3">
    <source>
        <dbReference type="ARBA" id="ARBA00023315"/>
    </source>
</evidence>
<keyword evidence="2 5" id="KW-0808">Transferase</keyword>
<evidence type="ECO:0000259" key="4">
    <source>
        <dbReference type="PROSITE" id="PS51186"/>
    </source>
</evidence>
<dbReference type="FunFam" id="3.40.630.30:FF:000064">
    <property type="entry name" value="GNAT family acetyltransferase"/>
    <property type="match status" value="1"/>
</dbReference>